<organism evidence="1 2">
    <name type="scientific">Myotis myotis</name>
    <name type="common">Greater mouse-eared bat</name>
    <name type="synonym">Vespertilio myotis</name>
    <dbReference type="NCBI Taxonomy" id="51298"/>
    <lineage>
        <taxon>Eukaryota</taxon>
        <taxon>Metazoa</taxon>
        <taxon>Chordata</taxon>
        <taxon>Craniata</taxon>
        <taxon>Vertebrata</taxon>
        <taxon>Euteleostomi</taxon>
        <taxon>Mammalia</taxon>
        <taxon>Eutheria</taxon>
        <taxon>Laurasiatheria</taxon>
        <taxon>Chiroptera</taxon>
        <taxon>Yangochiroptera</taxon>
        <taxon>Vespertilionidae</taxon>
        <taxon>Myotis</taxon>
    </lineage>
</organism>
<accession>A0A7J7VI84</accession>
<name>A0A7J7VI84_MYOMY</name>
<keyword evidence="2" id="KW-1185">Reference proteome</keyword>
<evidence type="ECO:0000313" key="2">
    <source>
        <dbReference type="Proteomes" id="UP000527355"/>
    </source>
</evidence>
<dbReference type="Proteomes" id="UP000527355">
    <property type="component" value="Unassembled WGS sequence"/>
</dbReference>
<evidence type="ECO:0000313" key="1">
    <source>
        <dbReference type="EMBL" id="KAF6324917.1"/>
    </source>
</evidence>
<dbReference type="AlphaFoldDB" id="A0A7J7VI84"/>
<gene>
    <name evidence="1" type="ORF">mMyoMyo1_008367</name>
</gene>
<comment type="caution">
    <text evidence="1">The sequence shown here is derived from an EMBL/GenBank/DDBJ whole genome shotgun (WGS) entry which is preliminary data.</text>
</comment>
<proteinExistence type="predicted"/>
<dbReference type="EMBL" id="JABWUV010000010">
    <property type="protein sequence ID" value="KAF6324917.1"/>
    <property type="molecule type" value="Genomic_DNA"/>
</dbReference>
<sequence>MPAPLLQASRRLVSGPGILHLQNGMALPHPMGCFTGVEGLSGVGASPVWKHENTFSLYIGAVRSWANSVLRSLCLLICEKGMGLAQWRRYSGVPPPTPTSLTKDSSLVPWAWSLREGAHLVP</sequence>
<reference evidence="1 2" key="1">
    <citation type="journal article" date="2020" name="Nature">
        <title>Six reference-quality genomes reveal evolution of bat adaptations.</title>
        <authorList>
            <person name="Jebb D."/>
            <person name="Huang Z."/>
            <person name="Pippel M."/>
            <person name="Hughes G.M."/>
            <person name="Lavrichenko K."/>
            <person name="Devanna P."/>
            <person name="Winkler S."/>
            <person name="Jermiin L.S."/>
            <person name="Skirmuntt E.C."/>
            <person name="Katzourakis A."/>
            <person name="Burkitt-Gray L."/>
            <person name="Ray D.A."/>
            <person name="Sullivan K.A.M."/>
            <person name="Roscito J.G."/>
            <person name="Kirilenko B.M."/>
            <person name="Davalos L.M."/>
            <person name="Corthals A.P."/>
            <person name="Power M.L."/>
            <person name="Jones G."/>
            <person name="Ransome R.D."/>
            <person name="Dechmann D.K.N."/>
            <person name="Locatelli A.G."/>
            <person name="Puechmaille S.J."/>
            <person name="Fedrigo O."/>
            <person name="Jarvis E.D."/>
            <person name="Hiller M."/>
            <person name="Vernes S.C."/>
            <person name="Myers E.W."/>
            <person name="Teeling E.C."/>
        </authorList>
    </citation>
    <scope>NUCLEOTIDE SEQUENCE [LARGE SCALE GENOMIC DNA]</scope>
    <source>
        <strain evidence="1">MMyoMyo1</strain>
        <tissue evidence="1">Flight muscle</tissue>
    </source>
</reference>
<protein>
    <submittedName>
        <fullName evidence="1">Uncharacterized protein</fullName>
    </submittedName>
</protein>